<evidence type="ECO:0000256" key="2">
    <source>
        <dbReference type="SAM" id="SignalP"/>
    </source>
</evidence>
<feature type="domain" description="FAS1" evidence="3">
    <location>
        <begin position="59"/>
        <end position="271"/>
    </location>
</feature>
<dbReference type="PROSITE" id="PS50213">
    <property type="entry name" value="FAS1"/>
    <property type="match status" value="2"/>
</dbReference>
<reference evidence="5" key="1">
    <citation type="submission" date="2014-04" db="EMBL/GenBank/DDBJ databases">
        <title>Evolutionary Origins and Diversification of the Mycorrhizal Mutualists.</title>
        <authorList>
            <consortium name="DOE Joint Genome Institute"/>
            <consortium name="Mycorrhizal Genomics Consortium"/>
            <person name="Kohler A."/>
            <person name="Kuo A."/>
            <person name="Nagy L.G."/>
            <person name="Floudas D."/>
            <person name="Copeland A."/>
            <person name="Barry K.W."/>
            <person name="Cichocki N."/>
            <person name="Veneault-Fourrey C."/>
            <person name="LaButti K."/>
            <person name="Lindquist E.A."/>
            <person name="Lipzen A."/>
            <person name="Lundell T."/>
            <person name="Morin E."/>
            <person name="Murat C."/>
            <person name="Riley R."/>
            <person name="Ohm R."/>
            <person name="Sun H."/>
            <person name="Tunlid A."/>
            <person name="Henrissat B."/>
            <person name="Grigoriev I.V."/>
            <person name="Hibbett D.S."/>
            <person name="Martin F."/>
        </authorList>
    </citation>
    <scope>NUCLEOTIDE SEQUENCE [LARGE SCALE GENOMIC DNA]</scope>
    <source>
        <strain evidence="5">FD-334 SS-4</strain>
    </source>
</reference>
<dbReference type="PANTHER" id="PTHR10900">
    <property type="entry name" value="PERIOSTIN-RELATED"/>
    <property type="match status" value="1"/>
</dbReference>
<dbReference type="SUPFAM" id="SSF82153">
    <property type="entry name" value="FAS1 domain"/>
    <property type="match status" value="2"/>
</dbReference>
<dbReference type="GO" id="GO:0000329">
    <property type="term" value="C:fungal-type vacuole membrane"/>
    <property type="evidence" value="ECO:0007669"/>
    <property type="project" value="TreeGrafter"/>
</dbReference>
<feature type="domain" description="FAS1" evidence="3">
    <location>
        <begin position="275"/>
        <end position="469"/>
    </location>
</feature>
<dbReference type="Proteomes" id="UP000054270">
    <property type="component" value="Unassembled WGS sequence"/>
</dbReference>
<feature type="compositionally biased region" description="Basic residues" evidence="1">
    <location>
        <begin position="473"/>
        <end position="490"/>
    </location>
</feature>
<dbReference type="InterPro" id="IPR000782">
    <property type="entry name" value="FAS1_domain"/>
</dbReference>
<keyword evidence="5" id="KW-1185">Reference proteome</keyword>
<feature type="compositionally biased region" description="Basic and acidic residues" evidence="1">
    <location>
        <begin position="491"/>
        <end position="507"/>
    </location>
</feature>
<dbReference type="SMART" id="SM00554">
    <property type="entry name" value="FAS1"/>
    <property type="match status" value="2"/>
</dbReference>
<gene>
    <name evidence="4" type="ORF">HYPSUDRAFT_76424</name>
</gene>
<dbReference type="OMA" id="PFEHGPH"/>
<feature type="region of interest" description="Disordered" evidence="1">
    <location>
        <begin position="472"/>
        <end position="702"/>
    </location>
</feature>
<dbReference type="InterPro" id="IPR036378">
    <property type="entry name" value="FAS1_dom_sf"/>
</dbReference>
<feature type="region of interest" description="Disordered" evidence="1">
    <location>
        <begin position="35"/>
        <end position="58"/>
    </location>
</feature>
<dbReference type="GO" id="GO:0016236">
    <property type="term" value="P:macroautophagy"/>
    <property type="evidence" value="ECO:0007669"/>
    <property type="project" value="TreeGrafter"/>
</dbReference>
<feature type="chain" id="PRO_5002248492" description="FAS1 domain-containing protein" evidence="2">
    <location>
        <begin position="22"/>
        <end position="720"/>
    </location>
</feature>
<protein>
    <recommendedName>
        <fullName evidence="3">FAS1 domain-containing protein</fullName>
    </recommendedName>
</protein>
<keyword evidence="2" id="KW-0732">Signal</keyword>
<dbReference type="AlphaFoldDB" id="A0A0D2P174"/>
<evidence type="ECO:0000259" key="3">
    <source>
        <dbReference type="PROSITE" id="PS50213"/>
    </source>
</evidence>
<feature type="signal peptide" evidence="2">
    <location>
        <begin position="1"/>
        <end position="21"/>
    </location>
</feature>
<dbReference type="PANTHER" id="PTHR10900:SF122">
    <property type="entry name" value="FAS1 DOMAIN-CONTAINING PROTEIN"/>
    <property type="match status" value="1"/>
</dbReference>
<dbReference type="STRING" id="945553.A0A0D2P174"/>
<feature type="compositionally biased region" description="Basic and acidic residues" evidence="1">
    <location>
        <begin position="536"/>
        <end position="684"/>
    </location>
</feature>
<organism evidence="4 5">
    <name type="scientific">Hypholoma sublateritium (strain FD-334 SS-4)</name>
    <dbReference type="NCBI Taxonomy" id="945553"/>
    <lineage>
        <taxon>Eukaryota</taxon>
        <taxon>Fungi</taxon>
        <taxon>Dikarya</taxon>
        <taxon>Basidiomycota</taxon>
        <taxon>Agaricomycotina</taxon>
        <taxon>Agaricomycetes</taxon>
        <taxon>Agaricomycetidae</taxon>
        <taxon>Agaricales</taxon>
        <taxon>Agaricineae</taxon>
        <taxon>Strophariaceae</taxon>
        <taxon>Hypholoma</taxon>
    </lineage>
</organism>
<feature type="compositionally biased region" description="Basic and acidic residues" evidence="1">
    <location>
        <begin position="692"/>
        <end position="702"/>
    </location>
</feature>
<dbReference type="OrthoDB" id="7700931at2759"/>
<proteinExistence type="predicted"/>
<dbReference type="Gene3D" id="2.30.180.10">
    <property type="entry name" value="FAS1 domain"/>
    <property type="match status" value="2"/>
</dbReference>
<evidence type="ECO:0000313" key="5">
    <source>
        <dbReference type="Proteomes" id="UP000054270"/>
    </source>
</evidence>
<evidence type="ECO:0000313" key="4">
    <source>
        <dbReference type="EMBL" id="KJA24634.1"/>
    </source>
</evidence>
<evidence type="ECO:0000256" key="1">
    <source>
        <dbReference type="SAM" id="MobiDB-lite"/>
    </source>
</evidence>
<dbReference type="EMBL" id="KN817536">
    <property type="protein sequence ID" value="KJA24634.1"/>
    <property type="molecule type" value="Genomic_DNA"/>
</dbReference>
<dbReference type="GO" id="GO:0005615">
    <property type="term" value="C:extracellular space"/>
    <property type="evidence" value="ECO:0007669"/>
    <property type="project" value="TreeGrafter"/>
</dbReference>
<dbReference type="Pfam" id="PF02469">
    <property type="entry name" value="Fasciclin"/>
    <property type="match status" value="1"/>
</dbReference>
<sequence length="720" mass="81034">MHLKAFSGWLLLAPVLGSALAAHTEQEVFAGWDSPLETPGQVPIGKPHRPQHEAPAESTGTIYQTLANDTKFTLITKAITFVEDIGALLNDSSSTVTFFAPPDAVLRPPPGSSRPPPKNLTSFDGVSFTEGDDDSLLALISQYRDLAEVAPLLEELDIAGGEDDDKRKKIFKIILRAILSYHILPGTAYGIPELTSNVTYPTQLRIPGAFGGEPLRLRVTQNVVPPAVYVNFFTKVIRDFKATNGNDSDPFILLLQLTVDTGIVYVVNHALLPPPSVFQELYLIPKVFATFTSALQRSELTDNVDLRYVHGHGLEGTPLVTVFAPTNRAFEALPKKLQIFLFSPFGARVLKKLLQFHIVPNAVIHSNYIHGEGVAEGLDVDGQPTREHLPKFPVHVKPVFSRNLTLDTLFENHTLDAHIVQNEVSFPAIPGHKKPSIISTKIFVNGGRPAIITDVVSLNGAIHVIDRLLDPRKQHHKHHHKHHRHSHHHEHPNPHFHPDHDHHRGVDLEPLFVGLNGIHNGPPDGHPGARWGHGKGPSEHGPVDHHDEHRFEGKHGGEGHKHDGPQDEHRPEGKLDRHVHGGNHDEHKREGKHDRHLFDGHRDEHRREGKYDRHLYDGPHDEHRREGRPDRRLHDGPNDEHRREGKHDVHAHDGPHDEHRRERKHDGHRREGKHDGPHEERPSGDPHGPPRHPHESFEAEARHDIWADWESWLPQWAEQD</sequence>
<dbReference type="InterPro" id="IPR050904">
    <property type="entry name" value="Adhesion/Biosynth-related"/>
</dbReference>
<name>A0A0D2P174_HYPSF</name>
<accession>A0A0D2P174</accession>